<dbReference type="InterPro" id="IPR020472">
    <property type="entry name" value="WD40_PAC1"/>
</dbReference>
<proteinExistence type="predicted"/>
<dbReference type="SUPFAM" id="SSF53474">
    <property type="entry name" value="alpha/beta-Hydrolases"/>
    <property type="match status" value="1"/>
</dbReference>
<evidence type="ECO:0000256" key="3">
    <source>
        <dbReference type="PROSITE-ProRule" id="PRU00221"/>
    </source>
</evidence>
<dbReference type="EMBL" id="SPUK01000005">
    <property type="protein sequence ID" value="TQV97119.1"/>
    <property type="molecule type" value="Genomic_DNA"/>
</dbReference>
<evidence type="ECO:0000256" key="1">
    <source>
        <dbReference type="ARBA" id="ARBA00022574"/>
    </source>
</evidence>
<dbReference type="InterPro" id="IPR036285">
    <property type="entry name" value="PRP4-like_sf"/>
</dbReference>
<evidence type="ECO:0000259" key="5">
    <source>
        <dbReference type="SMART" id="SM00500"/>
    </source>
</evidence>
<dbReference type="SMART" id="SM00500">
    <property type="entry name" value="SFM"/>
    <property type="match status" value="1"/>
</dbReference>
<feature type="repeat" description="WD" evidence="3">
    <location>
        <begin position="732"/>
        <end position="766"/>
    </location>
</feature>
<protein>
    <submittedName>
        <fullName evidence="6">Pre-mRNA splicing factor</fullName>
    </submittedName>
</protein>
<dbReference type="InterPro" id="IPR019775">
    <property type="entry name" value="WD40_repeat_CS"/>
</dbReference>
<dbReference type="GO" id="GO:0017070">
    <property type="term" value="F:U6 snRNA binding"/>
    <property type="evidence" value="ECO:0007669"/>
    <property type="project" value="TreeGrafter"/>
</dbReference>
<comment type="caution">
    <text evidence="6">The sequence shown here is derived from an EMBL/GenBank/DDBJ whole genome shotgun (WGS) entry which is preliminary data.</text>
</comment>
<dbReference type="STRING" id="43265.A0A545V5X8"/>
<dbReference type="PROSITE" id="PS51257">
    <property type="entry name" value="PROKAR_LIPOPROTEIN"/>
    <property type="match status" value="1"/>
</dbReference>
<dbReference type="PROSITE" id="PS00678">
    <property type="entry name" value="WD_REPEATS_1"/>
    <property type="match status" value="1"/>
</dbReference>
<reference evidence="6 7" key="1">
    <citation type="journal article" date="2019" name="Appl. Microbiol. Biotechnol.">
        <title>Genome sequence of Isaria javanica and comparative genome analysis insights into family S53 peptidase evolution in fungal entomopathogens.</title>
        <authorList>
            <person name="Lin R."/>
            <person name="Zhang X."/>
            <person name="Xin B."/>
            <person name="Zou M."/>
            <person name="Gao Y."/>
            <person name="Qin F."/>
            <person name="Hu Q."/>
            <person name="Xie B."/>
            <person name="Cheng X."/>
        </authorList>
    </citation>
    <scope>NUCLEOTIDE SEQUENCE [LARGE SCALE GENOMIC DNA]</scope>
    <source>
        <strain evidence="6 7">IJ1G</strain>
    </source>
</reference>
<dbReference type="InterPro" id="IPR014906">
    <property type="entry name" value="PRP4-like"/>
</dbReference>
<dbReference type="Gene3D" id="4.10.280.110">
    <property type="entry name" value="Pre-mRNA processing factor 4 domain"/>
    <property type="match status" value="1"/>
</dbReference>
<accession>A0A545V5X8</accession>
<keyword evidence="1 3" id="KW-0853">WD repeat</keyword>
<keyword evidence="7" id="KW-1185">Reference proteome</keyword>
<feature type="domain" description="Pre-mRNA processing factor 4 (PRP4)-like" evidence="5">
    <location>
        <begin position="424"/>
        <end position="476"/>
    </location>
</feature>
<dbReference type="PROSITE" id="PS50082">
    <property type="entry name" value="WD_REPEATS_2"/>
    <property type="match status" value="4"/>
</dbReference>
<dbReference type="InterPro" id="IPR001680">
    <property type="entry name" value="WD40_rpt"/>
</dbReference>
<dbReference type="InterPro" id="IPR000073">
    <property type="entry name" value="AB_hydrolase_1"/>
</dbReference>
<dbReference type="SUPFAM" id="SSF158230">
    <property type="entry name" value="PRP4-like"/>
    <property type="match status" value="1"/>
</dbReference>
<feature type="repeat" description="WD" evidence="3">
    <location>
        <begin position="644"/>
        <end position="685"/>
    </location>
</feature>
<feature type="repeat" description="WD" evidence="3">
    <location>
        <begin position="686"/>
        <end position="727"/>
    </location>
</feature>
<dbReference type="InterPro" id="IPR015943">
    <property type="entry name" value="WD40/YVTN_repeat-like_dom_sf"/>
</dbReference>
<dbReference type="PANTHER" id="PTHR19846:SF0">
    <property type="entry name" value="PRE-MRNA PROCESSING FACTOR 4"/>
    <property type="match status" value="1"/>
</dbReference>
<sequence>MHTHPRLLLTQLALAASACLATPTPPASSAPPLQCHDLKIDVAARALNRVLSFNLNSLTTPEQIRGLLASVESAGTTSVDGEYQIAAKFCSPIQSIHDRSQTLQILVHGVTYTNDYWFGPSTHAVGSASTNQSWVYQAAQQGYHVLAVDRLCNGQSSHPDGTLECQLPLEAAILDKVIQSARDGALPGVATKFEKIIYVGHSYGSMIGNWIAQSNPTAIDQLHLTGFSENLLIGSPSIVLRPAWLPAALLAPARFFGLDPGYLIATNRGGSESVYYSDNVDQAVLDHEWETRGVITAGELLTALLGQGKAPDYKGDVFVVNGDQDVLFCASDPVTAAEGNPGACESRQTSQHSRDSITAANMMHPSRQARVDDEPMSGIALEDLPEDHDYNLPTNIAGASSEKASAILGQLNRKRLAATIAVPTDDGRVRAKLREMGEPITLFGEGPGDRRDRLRELMTIQVEQAGGEAADVTMEDAEEDADEAEEEFYSRGGPELLEARINMAKYSLPRAKQRTAFQRLESKIPLRTHVKFRKQIKERLAAFELQGSQIVGERHISMTRMSPNGELVAIGNWGGQVKLLGVPNLDEKMTYRGHTNKISGISWFPGATLPESNVSPDSVNFASGGAEGLINLWSLNQDTPLATLQGHTQRVCRVEFHPSGRYLASASEDTSWRLWDVETHKELLLQEGHSRGVYAVSFNNDGSLIASAGLDSIGRIWDVRSGRTVMILDGHQDGHIKPIYALDWSTDGHRVLTGSADGWIKCWDVRKVQKTGGVGAHSSAISDVRWFKGLDDPLDGVPPPLDDKGVQTPKKTGTFVVSAGFDRTVKVFSADDWSLIQTLSGHTGPVTSVDYSRDGKWIVSGGHDRTVKLWGRNDGEAA</sequence>
<evidence type="ECO:0000313" key="7">
    <source>
        <dbReference type="Proteomes" id="UP000315783"/>
    </source>
</evidence>
<dbReference type="GO" id="GO:0046540">
    <property type="term" value="C:U4/U6 x U5 tri-snRNP complex"/>
    <property type="evidence" value="ECO:0007669"/>
    <property type="project" value="TreeGrafter"/>
</dbReference>
<dbReference type="FunFam" id="2.130.10.10:FF:000698">
    <property type="entry name" value="Putative pre-mRNA splicing factor"/>
    <property type="match status" value="1"/>
</dbReference>
<dbReference type="GO" id="GO:0030621">
    <property type="term" value="F:U4 snRNA binding"/>
    <property type="evidence" value="ECO:0007669"/>
    <property type="project" value="TreeGrafter"/>
</dbReference>
<dbReference type="InterPro" id="IPR036322">
    <property type="entry name" value="WD40_repeat_dom_sf"/>
</dbReference>
<dbReference type="PROSITE" id="PS50294">
    <property type="entry name" value="WD_REPEATS_REGION"/>
    <property type="match status" value="4"/>
</dbReference>
<dbReference type="InterPro" id="IPR029058">
    <property type="entry name" value="AB_hydrolase_fold"/>
</dbReference>
<dbReference type="OrthoDB" id="540662at2759"/>
<dbReference type="PRINTS" id="PR00320">
    <property type="entry name" value="GPROTEINBRPT"/>
</dbReference>
<dbReference type="Pfam" id="PF00400">
    <property type="entry name" value="WD40"/>
    <property type="match status" value="5"/>
</dbReference>
<dbReference type="SMART" id="SM00320">
    <property type="entry name" value="WD40"/>
    <property type="match status" value="6"/>
</dbReference>
<evidence type="ECO:0000313" key="6">
    <source>
        <dbReference type="EMBL" id="TQV97119.1"/>
    </source>
</evidence>
<dbReference type="Pfam" id="PF08799">
    <property type="entry name" value="PRP4"/>
    <property type="match status" value="1"/>
</dbReference>
<dbReference type="PANTHER" id="PTHR19846">
    <property type="entry name" value="WD40 REPEAT PROTEIN"/>
    <property type="match status" value="1"/>
</dbReference>
<keyword evidence="4" id="KW-0732">Signal</keyword>
<keyword evidence="2" id="KW-0677">Repeat</keyword>
<evidence type="ECO:0000256" key="4">
    <source>
        <dbReference type="SAM" id="SignalP"/>
    </source>
</evidence>
<dbReference type="Gene3D" id="2.130.10.10">
    <property type="entry name" value="YVTN repeat-like/Quinoprotein amine dehydrogenase"/>
    <property type="match status" value="2"/>
</dbReference>
<dbReference type="SUPFAM" id="SSF50978">
    <property type="entry name" value="WD40 repeat-like"/>
    <property type="match status" value="1"/>
</dbReference>
<dbReference type="GO" id="GO:0000398">
    <property type="term" value="P:mRNA splicing, via spliceosome"/>
    <property type="evidence" value="ECO:0007669"/>
    <property type="project" value="TreeGrafter"/>
</dbReference>
<dbReference type="Proteomes" id="UP000315783">
    <property type="component" value="Unassembled WGS sequence"/>
</dbReference>
<name>A0A545V5X8_9HYPO</name>
<dbReference type="Gene3D" id="3.40.50.1820">
    <property type="entry name" value="alpha/beta hydrolase"/>
    <property type="match status" value="1"/>
</dbReference>
<organism evidence="6 7">
    <name type="scientific">Cordyceps javanica</name>
    <dbReference type="NCBI Taxonomy" id="43265"/>
    <lineage>
        <taxon>Eukaryota</taxon>
        <taxon>Fungi</taxon>
        <taxon>Dikarya</taxon>
        <taxon>Ascomycota</taxon>
        <taxon>Pezizomycotina</taxon>
        <taxon>Sordariomycetes</taxon>
        <taxon>Hypocreomycetidae</taxon>
        <taxon>Hypocreales</taxon>
        <taxon>Cordycipitaceae</taxon>
        <taxon>Cordyceps</taxon>
    </lineage>
</organism>
<gene>
    <name evidence="6" type="ORF">IF1G_04359</name>
</gene>
<feature type="chain" id="PRO_5021750084" evidence="4">
    <location>
        <begin position="22"/>
        <end position="878"/>
    </location>
</feature>
<dbReference type="Pfam" id="PF12697">
    <property type="entry name" value="Abhydrolase_6"/>
    <property type="match status" value="1"/>
</dbReference>
<feature type="repeat" description="WD" evidence="3">
    <location>
        <begin position="839"/>
        <end position="878"/>
    </location>
</feature>
<dbReference type="AlphaFoldDB" id="A0A545V5X8"/>
<evidence type="ECO:0000256" key="2">
    <source>
        <dbReference type="ARBA" id="ARBA00022737"/>
    </source>
</evidence>
<feature type="signal peptide" evidence="4">
    <location>
        <begin position="1"/>
        <end position="21"/>
    </location>
</feature>
<dbReference type="CDD" id="cd00200">
    <property type="entry name" value="WD40"/>
    <property type="match status" value="1"/>
</dbReference>